<evidence type="ECO:0000313" key="2">
    <source>
        <dbReference type="Proteomes" id="UP001194468"/>
    </source>
</evidence>
<dbReference type="AlphaFoldDB" id="A0AAD4BUN0"/>
<reference evidence="1" key="1">
    <citation type="submission" date="2019-10" db="EMBL/GenBank/DDBJ databases">
        <authorList>
            <consortium name="DOE Joint Genome Institute"/>
            <person name="Kuo A."/>
            <person name="Miyauchi S."/>
            <person name="Kiss E."/>
            <person name="Drula E."/>
            <person name="Kohler A."/>
            <person name="Sanchez-Garcia M."/>
            <person name="Andreopoulos B."/>
            <person name="Barry K.W."/>
            <person name="Bonito G."/>
            <person name="Buee M."/>
            <person name="Carver A."/>
            <person name="Chen C."/>
            <person name="Cichocki N."/>
            <person name="Clum A."/>
            <person name="Culley D."/>
            <person name="Crous P.W."/>
            <person name="Fauchery L."/>
            <person name="Girlanda M."/>
            <person name="Hayes R."/>
            <person name="Keri Z."/>
            <person name="LaButti K."/>
            <person name="Lipzen A."/>
            <person name="Lombard V."/>
            <person name="Magnuson J."/>
            <person name="Maillard F."/>
            <person name="Morin E."/>
            <person name="Murat C."/>
            <person name="Nolan M."/>
            <person name="Ohm R."/>
            <person name="Pangilinan J."/>
            <person name="Pereira M."/>
            <person name="Perotto S."/>
            <person name="Peter M."/>
            <person name="Riley R."/>
            <person name="Sitrit Y."/>
            <person name="Stielow B."/>
            <person name="Szollosi G."/>
            <person name="Zifcakova L."/>
            <person name="Stursova M."/>
            <person name="Spatafora J.W."/>
            <person name="Tedersoo L."/>
            <person name="Vaario L.-M."/>
            <person name="Yamada A."/>
            <person name="Yan M."/>
            <person name="Wang P."/>
            <person name="Xu J."/>
            <person name="Bruns T."/>
            <person name="Baldrian P."/>
            <person name="Vilgalys R."/>
            <person name="Henrissat B."/>
            <person name="Grigoriev I.V."/>
            <person name="Hibbett D."/>
            <person name="Nagy L.G."/>
            <person name="Martin F.M."/>
        </authorList>
    </citation>
    <scope>NUCLEOTIDE SEQUENCE</scope>
    <source>
        <strain evidence="1">BED1</strain>
    </source>
</reference>
<gene>
    <name evidence="1" type="ORF">L210DRAFT_792589</name>
</gene>
<accession>A0AAD4BUN0</accession>
<sequence length="51" mass="6349">NEELHVWADGHFSLTDCFQWPQLYVREWEFSVCIPHRENHPFLEALSWVWY</sequence>
<dbReference type="EMBL" id="WHUW01000012">
    <property type="protein sequence ID" value="KAF8440213.1"/>
    <property type="molecule type" value="Genomic_DNA"/>
</dbReference>
<organism evidence="1 2">
    <name type="scientific">Boletus edulis BED1</name>
    <dbReference type="NCBI Taxonomy" id="1328754"/>
    <lineage>
        <taxon>Eukaryota</taxon>
        <taxon>Fungi</taxon>
        <taxon>Dikarya</taxon>
        <taxon>Basidiomycota</taxon>
        <taxon>Agaricomycotina</taxon>
        <taxon>Agaricomycetes</taxon>
        <taxon>Agaricomycetidae</taxon>
        <taxon>Boletales</taxon>
        <taxon>Boletineae</taxon>
        <taxon>Boletaceae</taxon>
        <taxon>Boletoideae</taxon>
        <taxon>Boletus</taxon>
    </lineage>
</organism>
<feature type="non-terminal residue" evidence="1">
    <location>
        <position position="51"/>
    </location>
</feature>
<reference evidence="1" key="2">
    <citation type="journal article" date="2020" name="Nat. Commun.">
        <title>Large-scale genome sequencing of mycorrhizal fungi provides insights into the early evolution of symbiotic traits.</title>
        <authorList>
            <person name="Miyauchi S."/>
            <person name="Kiss E."/>
            <person name="Kuo A."/>
            <person name="Drula E."/>
            <person name="Kohler A."/>
            <person name="Sanchez-Garcia M."/>
            <person name="Morin E."/>
            <person name="Andreopoulos B."/>
            <person name="Barry K.W."/>
            <person name="Bonito G."/>
            <person name="Buee M."/>
            <person name="Carver A."/>
            <person name="Chen C."/>
            <person name="Cichocki N."/>
            <person name="Clum A."/>
            <person name="Culley D."/>
            <person name="Crous P.W."/>
            <person name="Fauchery L."/>
            <person name="Girlanda M."/>
            <person name="Hayes R.D."/>
            <person name="Keri Z."/>
            <person name="LaButti K."/>
            <person name="Lipzen A."/>
            <person name="Lombard V."/>
            <person name="Magnuson J."/>
            <person name="Maillard F."/>
            <person name="Murat C."/>
            <person name="Nolan M."/>
            <person name="Ohm R.A."/>
            <person name="Pangilinan J."/>
            <person name="Pereira M.F."/>
            <person name="Perotto S."/>
            <person name="Peter M."/>
            <person name="Pfister S."/>
            <person name="Riley R."/>
            <person name="Sitrit Y."/>
            <person name="Stielow J.B."/>
            <person name="Szollosi G."/>
            <person name="Zifcakova L."/>
            <person name="Stursova M."/>
            <person name="Spatafora J.W."/>
            <person name="Tedersoo L."/>
            <person name="Vaario L.M."/>
            <person name="Yamada A."/>
            <person name="Yan M."/>
            <person name="Wang P."/>
            <person name="Xu J."/>
            <person name="Bruns T."/>
            <person name="Baldrian P."/>
            <person name="Vilgalys R."/>
            <person name="Dunand C."/>
            <person name="Henrissat B."/>
            <person name="Grigoriev I.V."/>
            <person name="Hibbett D."/>
            <person name="Nagy L.G."/>
            <person name="Martin F.M."/>
        </authorList>
    </citation>
    <scope>NUCLEOTIDE SEQUENCE</scope>
    <source>
        <strain evidence="1">BED1</strain>
    </source>
</reference>
<keyword evidence="2" id="KW-1185">Reference proteome</keyword>
<name>A0AAD4BUN0_BOLED</name>
<evidence type="ECO:0000313" key="1">
    <source>
        <dbReference type="EMBL" id="KAF8440213.1"/>
    </source>
</evidence>
<dbReference type="Proteomes" id="UP001194468">
    <property type="component" value="Unassembled WGS sequence"/>
</dbReference>
<feature type="non-terminal residue" evidence="1">
    <location>
        <position position="1"/>
    </location>
</feature>
<proteinExistence type="predicted"/>
<protein>
    <submittedName>
        <fullName evidence="1">Uncharacterized protein</fullName>
    </submittedName>
</protein>
<comment type="caution">
    <text evidence="1">The sequence shown here is derived from an EMBL/GenBank/DDBJ whole genome shotgun (WGS) entry which is preliminary data.</text>
</comment>